<dbReference type="Proteomes" id="UP000051845">
    <property type="component" value="Unassembled WGS sequence"/>
</dbReference>
<dbReference type="GO" id="GO:0016020">
    <property type="term" value="C:membrane"/>
    <property type="evidence" value="ECO:0007669"/>
    <property type="project" value="UniProtKB-SubCell"/>
</dbReference>
<evidence type="ECO:0000313" key="6">
    <source>
        <dbReference type="EMBL" id="KRM76512.1"/>
    </source>
</evidence>
<keyword evidence="4 5" id="KW-0472">Membrane</keyword>
<dbReference type="Pfam" id="PF02674">
    <property type="entry name" value="Colicin_V"/>
    <property type="match status" value="1"/>
</dbReference>
<evidence type="ECO:0008006" key="8">
    <source>
        <dbReference type="Google" id="ProtNLM"/>
    </source>
</evidence>
<gene>
    <name evidence="6" type="ORF">FC82_GL001430</name>
</gene>
<dbReference type="PATRIC" id="fig|1423733.4.peg.1501"/>
<reference evidence="6 7" key="1">
    <citation type="journal article" date="2015" name="Genome Announc.">
        <title>Expanding the biotechnology potential of lactobacilli through comparative genomics of 213 strains and associated genera.</title>
        <authorList>
            <person name="Sun Z."/>
            <person name="Harris H.M."/>
            <person name="McCann A."/>
            <person name="Guo C."/>
            <person name="Argimon S."/>
            <person name="Zhang W."/>
            <person name="Yang X."/>
            <person name="Jeffery I.B."/>
            <person name="Cooney J.C."/>
            <person name="Kagawa T.F."/>
            <person name="Liu W."/>
            <person name="Song Y."/>
            <person name="Salvetti E."/>
            <person name="Wrobel A."/>
            <person name="Rasinkangas P."/>
            <person name="Parkhill J."/>
            <person name="Rea M.C."/>
            <person name="O'Sullivan O."/>
            <person name="Ritari J."/>
            <person name="Douillard F.P."/>
            <person name="Paul Ross R."/>
            <person name="Yang R."/>
            <person name="Briner A.E."/>
            <person name="Felis G.E."/>
            <person name="de Vos W.M."/>
            <person name="Barrangou R."/>
            <person name="Klaenhammer T.R."/>
            <person name="Caufield P.W."/>
            <person name="Cui Y."/>
            <person name="Zhang H."/>
            <person name="O'Toole P.W."/>
        </authorList>
    </citation>
    <scope>NUCLEOTIDE SEQUENCE [LARGE SCALE GENOMIC DNA]</scope>
    <source>
        <strain evidence="6 7">DSM 20515</strain>
    </source>
</reference>
<evidence type="ECO:0000256" key="2">
    <source>
        <dbReference type="ARBA" id="ARBA00022692"/>
    </source>
</evidence>
<protein>
    <recommendedName>
        <fullName evidence="8">Membrane ancor connecting MutS2 with cell-division Z-ring</fullName>
    </recommendedName>
</protein>
<feature type="transmembrane region" description="Helical" evidence="5">
    <location>
        <begin position="6"/>
        <end position="23"/>
    </location>
</feature>
<proteinExistence type="predicted"/>
<dbReference type="GO" id="GO:0009403">
    <property type="term" value="P:toxin biosynthetic process"/>
    <property type="evidence" value="ECO:0007669"/>
    <property type="project" value="InterPro"/>
</dbReference>
<dbReference type="PANTHER" id="PTHR37306:SF1">
    <property type="entry name" value="COLICIN V PRODUCTION PROTEIN"/>
    <property type="match status" value="1"/>
</dbReference>
<dbReference type="PANTHER" id="PTHR37306">
    <property type="entry name" value="COLICIN V PRODUCTION PROTEIN"/>
    <property type="match status" value="1"/>
</dbReference>
<dbReference type="AlphaFoldDB" id="A0A0R2BC43"/>
<keyword evidence="2 5" id="KW-0812">Transmembrane</keyword>
<dbReference type="RefSeq" id="WP_056996453.1">
    <property type="nucleotide sequence ID" value="NZ_AYYR01000024.1"/>
</dbReference>
<comment type="subcellular location">
    <subcellularLocation>
        <location evidence="1">Membrane</location>
        <topology evidence="1">Multi-pass membrane protein</topology>
    </subcellularLocation>
</comment>
<evidence type="ECO:0000256" key="4">
    <source>
        <dbReference type="ARBA" id="ARBA00023136"/>
    </source>
</evidence>
<evidence type="ECO:0000256" key="3">
    <source>
        <dbReference type="ARBA" id="ARBA00022989"/>
    </source>
</evidence>
<dbReference type="EMBL" id="AYYR01000024">
    <property type="protein sequence ID" value="KRM76512.1"/>
    <property type="molecule type" value="Genomic_DNA"/>
</dbReference>
<organism evidence="6 7">
    <name type="scientific">Secundilactobacillus collinoides DSM 20515 = JCM 1123</name>
    <dbReference type="NCBI Taxonomy" id="1423733"/>
    <lineage>
        <taxon>Bacteria</taxon>
        <taxon>Bacillati</taxon>
        <taxon>Bacillota</taxon>
        <taxon>Bacilli</taxon>
        <taxon>Lactobacillales</taxon>
        <taxon>Lactobacillaceae</taxon>
        <taxon>Secundilactobacillus</taxon>
    </lineage>
</organism>
<dbReference type="InterPro" id="IPR003825">
    <property type="entry name" value="Colicin-V_CvpA"/>
</dbReference>
<keyword evidence="3 5" id="KW-1133">Transmembrane helix</keyword>
<sequence length="174" mass="19539">MVYTLVIILILALGLISGYRHGFAIMLVRLVAYAIAWLLTMAFSDKIATWLYSAFTNGSATSTVTVPRVFSGVLFFIMFSIIYAIVRRIGRDINMITRLPIIHQANALLGAVISLVIRYLFIFLVLNVLLLVPTTWTTAQYQNSSLAQTIVKKTPVVSEQLYQQWQDSQTSTND</sequence>
<name>A0A0R2BC43_SECCO</name>
<feature type="transmembrane region" description="Helical" evidence="5">
    <location>
        <begin position="107"/>
        <end position="132"/>
    </location>
</feature>
<evidence type="ECO:0000256" key="1">
    <source>
        <dbReference type="ARBA" id="ARBA00004141"/>
    </source>
</evidence>
<comment type="caution">
    <text evidence="6">The sequence shown here is derived from an EMBL/GenBank/DDBJ whole genome shotgun (WGS) entry which is preliminary data.</text>
</comment>
<evidence type="ECO:0000313" key="7">
    <source>
        <dbReference type="Proteomes" id="UP000051845"/>
    </source>
</evidence>
<feature type="transmembrane region" description="Helical" evidence="5">
    <location>
        <begin position="65"/>
        <end position="86"/>
    </location>
</feature>
<feature type="transmembrane region" description="Helical" evidence="5">
    <location>
        <begin position="30"/>
        <end position="53"/>
    </location>
</feature>
<accession>A0A0R2BC43</accession>
<evidence type="ECO:0000256" key="5">
    <source>
        <dbReference type="SAM" id="Phobius"/>
    </source>
</evidence>